<dbReference type="GO" id="GO:0030246">
    <property type="term" value="F:carbohydrate binding"/>
    <property type="evidence" value="ECO:0007669"/>
    <property type="project" value="InterPro"/>
</dbReference>
<evidence type="ECO:0000313" key="4">
    <source>
        <dbReference type="EMBL" id="MBB3953614.1"/>
    </source>
</evidence>
<evidence type="ECO:0000259" key="2">
    <source>
        <dbReference type="Pfam" id="PF07971"/>
    </source>
</evidence>
<feature type="domain" description="Glycosyl hydrolase family 92" evidence="2">
    <location>
        <begin position="423"/>
        <end position="553"/>
    </location>
</feature>
<evidence type="ECO:0000256" key="1">
    <source>
        <dbReference type="SAM" id="SignalP"/>
    </source>
</evidence>
<dbReference type="InterPro" id="IPR041371">
    <property type="entry name" value="GH92_N"/>
</dbReference>
<feature type="chain" id="PRO_5031545917" evidence="1">
    <location>
        <begin position="21"/>
        <end position="683"/>
    </location>
</feature>
<feature type="domain" description="Glycosyl hydrolase family 92" evidence="2">
    <location>
        <begin position="247"/>
        <end position="413"/>
    </location>
</feature>
<dbReference type="GO" id="GO:0006516">
    <property type="term" value="P:glycoprotein catabolic process"/>
    <property type="evidence" value="ECO:0007669"/>
    <property type="project" value="TreeGrafter"/>
</dbReference>
<proteinExistence type="predicted"/>
<dbReference type="Gene3D" id="1.20.1610.10">
    <property type="entry name" value="alpha-1,2-mannosidases domains"/>
    <property type="match status" value="1"/>
</dbReference>
<dbReference type="PANTHER" id="PTHR12143">
    <property type="entry name" value="PEPTIDE N-GLYCANASE PNGASE -RELATED"/>
    <property type="match status" value="1"/>
</dbReference>
<dbReference type="InterPro" id="IPR008928">
    <property type="entry name" value="6-hairpin_glycosidase_sf"/>
</dbReference>
<dbReference type="Gene3D" id="3.30.2080.10">
    <property type="entry name" value="GH92 mannosidase domain"/>
    <property type="match status" value="1"/>
</dbReference>
<gene>
    <name evidence="4" type="ORF">GGR38_000541</name>
</gene>
<dbReference type="InterPro" id="IPR050883">
    <property type="entry name" value="PNGase"/>
</dbReference>
<dbReference type="EMBL" id="JACIDX010000002">
    <property type="protein sequence ID" value="MBB3953614.1"/>
    <property type="molecule type" value="Genomic_DNA"/>
</dbReference>
<keyword evidence="5" id="KW-1185">Reference proteome</keyword>
<feature type="domain" description="Glycosyl hydrolase family 92 N-terminal" evidence="3">
    <location>
        <begin position="29"/>
        <end position="240"/>
    </location>
</feature>
<dbReference type="Gene3D" id="1.20.1050.60">
    <property type="entry name" value="alpha-1,2-mannosidase"/>
    <property type="match status" value="1"/>
</dbReference>
<dbReference type="AlphaFoldDB" id="A0A7W6CF84"/>
<dbReference type="GO" id="GO:0005829">
    <property type="term" value="C:cytosol"/>
    <property type="evidence" value="ECO:0007669"/>
    <property type="project" value="TreeGrafter"/>
</dbReference>
<organism evidence="4 5">
    <name type="scientific">Novosphingobium sediminicola</name>
    <dbReference type="NCBI Taxonomy" id="563162"/>
    <lineage>
        <taxon>Bacteria</taxon>
        <taxon>Pseudomonadati</taxon>
        <taxon>Pseudomonadota</taxon>
        <taxon>Alphaproteobacteria</taxon>
        <taxon>Sphingomonadales</taxon>
        <taxon>Sphingomonadaceae</taxon>
        <taxon>Novosphingobium</taxon>
    </lineage>
</organism>
<dbReference type="PANTHER" id="PTHR12143:SF39">
    <property type="entry name" value="SECRETED PROTEIN"/>
    <property type="match status" value="1"/>
</dbReference>
<name>A0A7W6CF84_9SPHN</name>
<dbReference type="GO" id="GO:0000224">
    <property type="term" value="F:peptide-N4-(N-acetyl-beta-glucosaminyl)asparagine amidase activity"/>
    <property type="evidence" value="ECO:0007669"/>
    <property type="project" value="TreeGrafter"/>
</dbReference>
<dbReference type="InterPro" id="IPR012939">
    <property type="entry name" value="Glyco_hydro_92"/>
</dbReference>
<dbReference type="Pfam" id="PF07971">
    <property type="entry name" value="Glyco_hydro_92"/>
    <property type="match status" value="3"/>
</dbReference>
<evidence type="ECO:0000259" key="3">
    <source>
        <dbReference type="Pfam" id="PF17678"/>
    </source>
</evidence>
<dbReference type="GO" id="GO:0005975">
    <property type="term" value="P:carbohydrate metabolic process"/>
    <property type="evidence" value="ECO:0007669"/>
    <property type="project" value="InterPro"/>
</dbReference>
<dbReference type="Proteomes" id="UP000548867">
    <property type="component" value="Unassembled WGS sequence"/>
</dbReference>
<comment type="caution">
    <text evidence="4">The sequence shown here is derived from an EMBL/GenBank/DDBJ whole genome shotgun (WGS) entry which is preliminary data.</text>
</comment>
<feature type="domain" description="Glycosyl hydrolase family 92" evidence="2">
    <location>
        <begin position="577"/>
        <end position="672"/>
    </location>
</feature>
<keyword evidence="1" id="KW-0732">Signal</keyword>
<dbReference type="Gene3D" id="2.70.98.10">
    <property type="match status" value="1"/>
</dbReference>
<feature type="signal peptide" evidence="1">
    <location>
        <begin position="1"/>
        <end position="20"/>
    </location>
</feature>
<reference evidence="4 5" key="1">
    <citation type="submission" date="2020-08" db="EMBL/GenBank/DDBJ databases">
        <title>Genomic Encyclopedia of Type Strains, Phase IV (KMG-IV): sequencing the most valuable type-strain genomes for metagenomic binning, comparative biology and taxonomic classification.</title>
        <authorList>
            <person name="Goeker M."/>
        </authorList>
    </citation>
    <scope>NUCLEOTIDE SEQUENCE [LARGE SCALE GENOMIC DNA]</scope>
    <source>
        <strain evidence="4 5">DSM 27057</strain>
    </source>
</reference>
<dbReference type="Pfam" id="PF17678">
    <property type="entry name" value="Glyco_hydro_92N"/>
    <property type="match status" value="1"/>
</dbReference>
<accession>A0A7W6CF84</accession>
<sequence>MSKSGIFLAASLLAATSLQAAKPKPLVDLVNPFVGTLEDYGQLTPAAVAPFGMVQLGPDTVPANHNGYDYAARSLRGFSHTRAVGVGCAGAGGDLLVGLDYVGTPELARMDKSSERAAPGFYHLRYGGGIMADLVATRGGGVARFTLPRSGRVRLRLDPNHAYAKRISATWLTRSTQDLRAELVAGTVCNAGRYRLFTASTLRHNGRQLAMPVQIGPDRRAFVELDVRAGDVIEWRTGLSSVDGDGAALVRDAELGTRSFAALLSQTRLRWQVLLDHWRPAGPEPRRALFATSLFRALQTPVAVADGDGRYRSADGIIRHAPAGHQRYASWAMWDNYRTLMPLLALSYLQQAQDIAASLVELYQTGKQRWATQQEPFLTVRTEHSGVALLDFYRKGITFDAKAALTGMAAESATLARTTPDEQIEAAYDNWATGQLARDLGDRAMAAHYGEKALAYRAMWVDVFQKLGADADVVKARGLYQGTLWQYRWAPVFDLPWLLAQLGPARFDAELARFFADDLYNMTNQPDIQTPFLFAWRGHRAQSDALVHRLLTQPVNHPYTNAGKRPIPWRGPSFALAPQGFADGMDDDAGGMTSWYVWASLGLYPLVPGEPQYVVTCPSFDRMQVRVSDGWVDIRRETAAHSAARWTDGAGLSRTLGAMLPHADLAKGGVLNVGCARGAVTAL</sequence>
<evidence type="ECO:0000313" key="5">
    <source>
        <dbReference type="Proteomes" id="UP000548867"/>
    </source>
</evidence>
<protein>
    <submittedName>
        <fullName evidence="4">Putative alpha-1,2-mannosidase</fullName>
    </submittedName>
</protein>
<dbReference type="SUPFAM" id="SSF48208">
    <property type="entry name" value="Six-hairpin glycosidases"/>
    <property type="match status" value="1"/>
</dbReference>
<dbReference type="InterPro" id="IPR014718">
    <property type="entry name" value="GH-type_carb-bd"/>
</dbReference>
<dbReference type="RefSeq" id="WP_183622404.1">
    <property type="nucleotide sequence ID" value="NZ_JACIDX010000002.1"/>
</dbReference>